<dbReference type="PANTHER" id="PTHR47199:SF2">
    <property type="entry name" value="PHOTOSYSTEM II STABILITY_ASSEMBLY FACTOR HCF136, CHLOROPLASTIC"/>
    <property type="match status" value="1"/>
</dbReference>
<dbReference type="OrthoDB" id="1900320at2"/>
<dbReference type="PANTHER" id="PTHR47199">
    <property type="entry name" value="PHOTOSYSTEM II STABILITY/ASSEMBLY FACTOR HCF136, CHLOROPLASTIC"/>
    <property type="match status" value="1"/>
</dbReference>
<accession>A0A2U3L3B6</accession>
<proteinExistence type="predicted"/>
<feature type="region of interest" description="Disordered" evidence="1">
    <location>
        <begin position="33"/>
        <end position="60"/>
    </location>
</feature>
<dbReference type="SUPFAM" id="SSF50939">
    <property type="entry name" value="Sialidases"/>
    <property type="match status" value="1"/>
</dbReference>
<name>A0A2U3L3B6_9FIRM</name>
<evidence type="ECO:0000313" key="2">
    <source>
        <dbReference type="EMBL" id="SPF46406.1"/>
    </source>
</evidence>
<dbReference type="EMBL" id="OMOF01000289">
    <property type="protein sequence ID" value="SPF46406.1"/>
    <property type="molecule type" value="Genomic_DNA"/>
</dbReference>
<sequence>MRYKYGNIATGIIILMFMLTGCGNWQTKGVGNIPTSQSPASADGKKPFSNNDTNTTSTLSPRTLSNLASIHMVNTMTGWALNQGFLLRTVDGGISWTNVTPKGINSLNEGTLSVYDTQTVWVVFNKELSTSITVYRTSDGGQIWESAEINTTPYHGRVTSLDFVDSTHGWLLTSYDVSMGSESIEVFQTNDGGASWNSNASAIINEKMSNNLPLAGSKNGVIFANQKNGWLTGFSHADGIWLYTTSNGGLTWSPKTIVTPQGYHTEGGSVSTEPPQFFEQKEGVLPVEFRGQKPPALILYKTEDGGMSWIPTTPVQTPQESLEYRGFHWSIIDAAHAYVSDGYKLYYTSDGSQSFVSISPNISLKNLQQLDFVSEQLGWAIIDGDLWKTNDGGRTWTQDKAS</sequence>
<dbReference type="InterPro" id="IPR015943">
    <property type="entry name" value="WD40/YVTN_repeat-like_dom_sf"/>
</dbReference>
<evidence type="ECO:0000313" key="3">
    <source>
        <dbReference type="Proteomes" id="UP000238916"/>
    </source>
</evidence>
<evidence type="ECO:0000256" key="1">
    <source>
        <dbReference type="SAM" id="MobiDB-lite"/>
    </source>
</evidence>
<dbReference type="Proteomes" id="UP000238916">
    <property type="component" value="Unassembled WGS sequence"/>
</dbReference>
<protein>
    <submittedName>
        <fullName evidence="2">BNR/Asp-box repeat protein</fullName>
    </submittedName>
</protein>
<gene>
    <name evidence="2" type="ORF">SBF1_3590005</name>
</gene>
<reference evidence="3" key="1">
    <citation type="submission" date="2018-02" db="EMBL/GenBank/DDBJ databases">
        <authorList>
            <person name="Hausmann B."/>
        </authorList>
    </citation>
    <scope>NUCLEOTIDE SEQUENCE [LARGE SCALE GENOMIC DNA]</scope>
    <source>
        <strain evidence="3">Peat soil MAG SbF1</strain>
    </source>
</reference>
<dbReference type="InterPro" id="IPR036278">
    <property type="entry name" value="Sialidase_sf"/>
</dbReference>
<feature type="compositionally biased region" description="Low complexity" evidence="1">
    <location>
        <begin position="49"/>
        <end position="60"/>
    </location>
</feature>
<organism evidence="2 3">
    <name type="scientific">Candidatus Desulfosporosinus infrequens</name>
    <dbReference type="NCBI Taxonomy" id="2043169"/>
    <lineage>
        <taxon>Bacteria</taxon>
        <taxon>Bacillati</taxon>
        <taxon>Bacillota</taxon>
        <taxon>Clostridia</taxon>
        <taxon>Eubacteriales</taxon>
        <taxon>Desulfitobacteriaceae</taxon>
        <taxon>Desulfosporosinus</taxon>
    </lineage>
</organism>
<dbReference type="PROSITE" id="PS51257">
    <property type="entry name" value="PROKAR_LIPOPROTEIN"/>
    <property type="match status" value="1"/>
</dbReference>
<dbReference type="Gene3D" id="2.130.10.10">
    <property type="entry name" value="YVTN repeat-like/Quinoprotein amine dehydrogenase"/>
    <property type="match status" value="2"/>
</dbReference>
<dbReference type="AlphaFoldDB" id="A0A2U3L3B6"/>